<feature type="transmembrane region" description="Helical" evidence="7">
    <location>
        <begin position="504"/>
        <end position="526"/>
    </location>
</feature>
<dbReference type="PROSITE" id="PS50259">
    <property type="entry name" value="G_PROTEIN_RECEP_F3_4"/>
    <property type="match status" value="1"/>
</dbReference>
<dbReference type="InterPro" id="IPR050726">
    <property type="entry name" value="mGluR"/>
</dbReference>
<evidence type="ECO:0000256" key="6">
    <source>
        <dbReference type="PROSITE-ProRule" id="PRU00076"/>
    </source>
</evidence>
<evidence type="ECO:0000256" key="7">
    <source>
        <dbReference type="SAM" id="Phobius"/>
    </source>
</evidence>
<dbReference type="Pfam" id="PF00003">
    <property type="entry name" value="7tm_3"/>
    <property type="match status" value="1"/>
</dbReference>
<evidence type="ECO:0000259" key="8">
    <source>
        <dbReference type="PROSITE" id="PS50026"/>
    </source>
</evidence>
<keyword evidence="4 7" id="KW-0472">Membrane</keyword>
<feature type="transmembrane region" description="Helical" evidence="7">
    <location>
        <begin position="577"/>
        <end position="595"/>
    </location>
</feature>
<evidence type="ECO:0000256" key="4">
    <source>
        <dbReference type="ARBA" id="ARBA00023136"/>
    </source>
</evidence>
<feature type="transmembrane region" description="Helical" evidence="7">
    <location>
        <begin position="607"/>
        <end position="625"/>
    </location>
</feature>
<comment type="subcellular location">
    <subcellularLocation>
        <location evidence="1">Membrane</location>
        <topology evidence="1">Multi-pass membrane protein</topology>
    </subcellularLocation>
</comment>
<comment type="caution">
    <text evidence="10">The sequence shown here is derived from an EMBL/GenBank/DDBJ whole genome shotgun (WGS) entry which is preliminary data.</text>
</comment>
<evidence type="ECO:0000256" key="3">
    <source>
        <dbReference type="ARBA" id="ARBA00022989"/>
    </source>
</evidence>
<reference evidence="10 11" key="1">
    <citation type="submission" date="2016-08" db="EMBL/GenBank/DDBJ databases">
        <title>A Parts List for Fungal Cellulosomes Revealed by Comparative Genomics.</title>
        <authorList>
            <consortium name="DOE Joint Genome Institute"/>
            <person name="Haitjema C.H."/>
            <person name="Gilmore S.P."/>
            <person name="Henske J.K."/>
            <person name="Solomon K.V."/>
            <person name="De Groot R."/>
            <person name="Kuo A."/>
            <person name="Mondo S.J."/>
            <person name="Salamov A.A."/>
            <person name="Labutti K."/>
            <person name="Zhao Z."/>
            <person name="Chiniquy J."/>
            <person name="Barry K."/>
            <person name="Brewer H.M."/>
            <person name="Purvine S.O."/>
            <person name="Wright A.T."/>
            <person name="Boxma B."/>
            <person name="Van Alen T."/>
            <person name="Hackstein J.H."/>
            <person name="Baker S.E."/>
            <person name="Grigoriev I.V."/>
            <person name="O'Malley M.A."/>
        </authorList>
    </citation>
    <scope>NUCLEOTIDE SEQUENCE [LARGE SCALE GENOMIC DNA]</scope>
    <source>
        <strain evidence="10 11">G1</strain>
    </source>
</reference>
<evidence type="ECO:0000313" key="10">
    <source>
        <dbReference type="EMBL" id="ORY45400.1"/>
    </source>
</evidence>
<evidence type="ECO:0000313" key="11">
    <source>
        <dbReference type="Proteomes" id="UP000193920"/>
    </source>
</evidence>
<dbReference type="InterPro" id="IPR017978">
    <property type="entry name" value="GPCR_3_C"/>
</dbReference>
<keyword evidence="6" id="KW-0245">EGF-like domain</keyword>
<dbReference type="PANTHER" id="PTHR24060">
    <property type="entry name" value="METABOTROPIC GLUTAMATE RECEPTOR"/>
    <property type="match status" value="1"/>
</dbReference>
<dbReference type="AlphaFoldDB" id="A0A1Y2CEA7"/>
<feature type="disulfide bond" evidence="6">
    <location>
        <begin position="462"/>
        <end position="472"/>
    </location>
</feature>
<dbReference type="PROSITE" id="PS50026">
    <property type="entry name" value="EGF_3"/>
    <property type="match status" value="1"/>
</dbReference>
<protein>
    <recommendedName>
        <fullName evidence="12">G-protein coupled receptors family 3 profile domain-containing protein</fullName>
    </recommendedName>
</protein>
<feature type="transmembrane region" description="Helical" evidence="7">
    <location>
        <begin position="538"/>
        <end position="557"/>
    </location>
</feature>
<keyword evidence="6" id="KW-1015">Disulfide bond</keyword>
<name>A0A1Y2CEA7_9FUNG</name>
<comment type="caution">
    <text evidence="6">Lacks conserved residue(s) required for the propagation of feature annotation.</text>
</comment>
<proteinExistence type="predicted"/>
<evidence type="ECO:0000259" key="9">
    <source>
        <dbReference type="PROSITE" id="PS50259"/>
    </source>
</evidence>
<dbReference type="EMBL" id="MCOG01000111">
    <property type="protein sequence ID" value="ORY45400.1"/>
    <property type="molecule type" value="Genomic_DNA"/>
</dbReference>
<keyword evidence="11" id="KW-1185">Reference proteome</keyword>
<evidence type="ECO:0000256" key="5">
    <source>
        <dbReference type="ARBA" id="ARBA00023180"/>
    </source>
</evidence>
<accession>A0A1Y2CEA7</accession>
<dbReference type="Proteomes" id="UP000193920">
    <property type="component" value="Unassembled WGS sequence"/>
</dbReference>
<dbReference type="InterPro" id="IPR000742">
    <property type="entry name" value="EGF"/>
</dbReference>
<gene>
    <name evidence="10" type="ORF">LY90DRAFT_671522</name>
</gene>
<feature type="domain" description="EGF-like" evidence="8">
    <location>
        <begin position="458"/>
        <end position="491"/>
    </location>
</feature>
<dbReference type="OrthoDB" id="10045365at2759"/>
<dbReference type="Gene3D" id="2.10.25.10">
    <property type="entry name" value="Laminin"/>
    <property type="match status" value="1"/>
</dbReference>
<evidence type="ECO:0000256" key="2">
    <source>
        <dbReference type="ARBA" id="ARBA00022692"/>
    </source>
</evidence>
<keyword evidence="5" id="KW-0325">Glycoprotein</keyword>
<keyword evidence="3 7" id="KW-1133">Transmembrane helix</keyword>
<sequence>MADLNHIKGKNFKSYNNEGTLFMLNVGCNIEITDFIFEDAWCKSKGNSAFLYHTIENLSDQGEFHIRNCNVKNILMNTDFDMRLIGWNKKGLLLFLRYIRSFHWFIYSLDHKLENNEKNFLELENGVGKYGLITMTSSLNELTIKNTKFENFNKEFGIKVSKESPIKIENSYFNNSFFTRGLFSLNYFVDDSLSSTGNYTILGTTFENIYGIKGSVFDIEGYDYHNFSYNITNCIFKNNYSKYGGVIYSINDDSSKSINFTNCEFINNRSPLGNIVYSSNIKSIPNFSNIEELYEIEGAIVTNPTIIKKMNTTDDILKVYSGNTITDVIHCNIYDDFGKRINFHNNMNEVEESLSKMPFYNIKINDTDNAIIFGSKVNYCYYESCPLQKIRVVGNPGIYKITFILETFGKFMKFKNNTDTFEIEILPCPSEFNEVTDEKNNTIYINQDIESVNIKSCYIPTCNPKCANNGKCVNINVCDCDKTKFIGLHCNEYKQMKSIIGMDILIFILSIVLIISSIILMIVISVKKDNKLIKGGGFEFLIIILIGTILSYCYSMLSVIKKTEILCYATSILKNLFFVNFATILIKILRIYYIYYHRRHIVIPRFLMYIFIFSISLFHIFISLIELMKNDKLLKIKINDRNEQYEECVYSKIHDLSYIVNISIIIIGGIVTYLNRKLDKVFNEV</sequence>
<keyword evidence="2 7" id="KW-0812">Transmembrane</keyword>
<feature type="domain" description="G-protein coupled receptors family 3 profile" evidence="9">
    <location>
        <begin position="502"/>
        <end position="595"/>
    </location>
</feature>
<dbReference type="GO" id="GO:0016020">
    <property type="term" value="C:membrane"/>
    <property type="evidence" value="ECO:0007669"/>
    <property type="project" value="UniProtKB-SubCell"/>
</dbReference>
<evidence type="ECO:0008006" key="12">
    <source>
        <dbReference type="Google" id="ProtNLM"/>
    </source>
</evidence>
<evidence type="ECO:0000256" key="1">
    <source>
        <dbReference type="ARBA" id="ARBA00004141"/>
    </source>
</evidence>
<feature type="transmembrane region" description="Helical" evidence="7">
    <location>
        <begin position="656"/>
        <end position="674"/>
    </location>
</feature>
<organism evidence="10 11">
    <name type="scientific">Neocallimastix californiae</name>
    <dbReference type="NCBI Taxonomy" id="1754190"/>
    <lineage>
        <taxon>Eukaryota</taxon>
        <taxon>Fungi</taxon>
        <taxon>Fungi incertae sedis</taxon>
        <taxon>Chytridiomycota</taxon>
        <taxon>Chytridiomycota incertae sedis</taxon>
        <taxon>Neocallimastigomycetes</taxon>
        <taxon>Neocallimastigales</taxon>
        <taxon>Neocallimastigaceae</taxon>
        <taxon>Neocallimastix</taxon>
    </lineage>
</organism>
<dbReference type="GO" id="GO:0004930">
    <property type="term" value="F:G protein-coupled receptor activity"/>
    <property type="evidence" value="ECO:0007669"/>
    <property type="project" value="InterPro"/>
</dbReference>